<dbReference type="AlphaFoldDB" id="A0A433Y459"/>
<keyword evidence="4" id="KW-0032">Aminotransferase</keyword>
<organism evidence="4 5">
    <name type="scientific">Paenibacillus anaericanus</name>
    <dbReference type="NCBI Taxonomy" id="170367"/>
    <lineage>
        <taxon>Bacteria</taxon>
        <taxon>Bacillati</taxon>
        <taxon>Bacillota</taxon>
        <taxon>Bacilli</taxon>
        <taxon>Bacillales</taxon>
        <taxon>Paenibacillaceae</taxon>
        <taxon>Paenibacillus</taxon>
    </lineage>
</organism>
<comment type="caution">
    <text evidence="4">The sequence shown here is derived from an EMBL/GenBank/DDBJ whole genome shotgun (WGS) entry which is preliminary data.</text>
</comment>
<dbReference type="Gene3D" id="3.40.640.10">
    <property type="entry name" value="Type I PLP-dependent aspartate aminotransferase-like (Major domain)"/>
    <property type="match status" value="1"/>
</dbReference>
<proteinExistence type="inferred from homology"/>
<feature type="modified residue" description="N6-(pyridoxal phosphate)lysine" evidence="2">
    <location>
        <position position="196"/>
    </location>
</feature>
<dbReference type="CDD" id="cd00616">
    <property type="entry name" value="AHBA_syn"/>
    <property type="match status" value="1"/>
</dbReference>
<keyword evidence="4" id="KW-0808">Transferase</keyword>
<dbReference type="EMBL" id="RZNY01000022">
    <property type="protein sequence ID" value="RUT43003.1"/>
    <property type="molecule type" value="Genomic_DNA"/>
</dbReference>
<sequence>MNDISDPSSSNPVRSTLLPYGQQWIDEQDIEAVVKVLRGDFITQGPAIEAFETKIANYVGAKYAVAYTNGTASLHGACFAAGIGQGDEVITTPITFLASSNCVLYQGGTPVFADIDINTYNIDPLDIESKITERTKAIIAVDFTGQPVEIDRISMLARDRNLVLIQDAAHSLGASYAGRKVGAWADMTMFSFHPVKHITTGEGGVITTDNEHYYRKLLMFRSHGMTRNPKELIRNEGPWYYEMQELGYNYRMTDMQAALGLSQMDKLDGFVARRREIAALYNESFSSLQGLIVPKQHSNAESSWHLYVLRWLPEYFAESRESLFLALRNENIGVNVHYIPVYLQPFYKKLGYQTGVCPNAETYYDTVITLPLFPRMTESDVADVITAVKKVYARFKN</sequence>
<dbReference type="Proteomes" id="UP000279446">
    <property type="component" value="Unassembled WGS sequence"/>
</dbReference>
<evidence type="ECO:0000256" key="1">
    <source>
        <dbReference type="PIRSR" id="PIRSR000390-1"/>
    </source>
</evidence>
<dbReference type="GO" id="GO:0008483">
    <property type="term" value="F:transaminase activity"/>
    <property type="evidence" value="ECO:0007669"/>
    <property type="project" value="UniProtKB-KW"/>
</dbReference>
<dbReference type="InterPro" id="IPR015424">
    <property type="entry name" value="PyrdxlP-dep_Trfase"/>
</dbReference>
<evidence type="ECO:0000313" key="4">
    <source>
        <dbReference type="EMBL" id="RUT43003.1"/>
    </source>
</evidence>
<dbReference type="Gene3D" id="3.90.1150.10">
    <property type="entry name" value="Aspartate Aminotransferase, domain 1"/>
    <property type="match status" value="1"/>
</dbReference>
<dbReference type="InterPro" id="IPR015422">
    <property type="entry name" value="PyrdxlP-dep_Trfase_small"/>
</dbReference>
<dbReference type="GO" id="GO:0000271">
    <property type="term" value="P:polysaccharide biosynthetic process"/>
    <property type="evidence" value="ECO:0007669"/>
    <property type="project" value="TreeGrafter"/>
</dbReference>
<keyword evidence="5" id="KW-1185">Reference proteome</keyword>
<keyword evidence="2 3" id="KW-0663">Pyridoxal phosphate</keyword>
<dbReference type="InterPro" id="IPR020026">
    <property type="entry name" value="PseC"/>
</dbReference>
<evidence type="ECO:0000256" key="3">
    <source>
        <dbReference type="RuleBase" id="RU004508"/>
    </source>
</evidence>
<evidence type="ECO:0000313" key="5">
    <source>
        <dbReference type="Proteomes" id="UP000279446"/>
    </source>
</evidence>
<comment type="similarity">
    <text evidence="3">Belongs to the DegT/DnrJ/EryC1 family.</text>
</comment>
<dbReference type="EC" id="2.6.1.92" evidence="4"/>
<name>A0A433Y459_9BACL</name>
<gene>
    <name evidence="4" type="primary">pseC</name>
    <name evidence="4" type="ORF">EJP82_21230</name>
</gene>
<protein>
    <submittedName>
        <fullName evidence="4">UDP-4-amino-4, 6-dideoxy-N-acetyl-beta-L-altrosamine transaminase</fullName>
        <ecNumber evidence="4">2.6.1.92</ecNumber>
    </submittedName>
</protein>
<dbReference type="PANTHER" id="PTHR30244">
    <property type="entry name" value="TRANSAMINASE"/>
    <property type="match status" value="1"/>
</dbReference>
<dbReference type="PIRSF" id="PIRSF000390">
    <property type="entry name" value="PLP_StrS"/>
    <property type="match status" value="1"/>
</dbReference>
<dbReference type="GO" id="GO:0030170">
    <property type="term" value="F:pyridoxal phosphate binding"/>
    <property type="evidence" value="ECO:0007669"/>
    <property type="project" value="TreeGrafter"/>
</dbReference>
<evidence type="ECO:0000256" key="2">
    <source>
        <dbReference type="PIRSR" id="PIRSR000390-2"/>
    </source>
</evidence>
<dbReference type="NCBIfam" id="TIGR03588">
    <property type="entry name" value="PseC"/>
    <property type="match status" value="1"/>
</dbReference>
<reference evidence="4 5" key="1">
    <citation type="submission" date="2018-12" db="EMBL/GenBank/DDBJ databases">
        <authorList>
            <person name="Sun L."/>
            <person name="Chen Z."/>
        </authorList>
    </citation>
    <scope>NUCLEOTIDE SEQUENCE [LARGE SCALE GENOMIC DNA]</scope>
    <source>
        <strain evidence="4 5">DSM 15890</strain>
    </source>
</reference>
<dbReference type="SUPFAM" id="SSF53383">
    <property type="entry name" value="PLP-dependent transferases"/>
    <property type="match status" value="1"/>
</dbReference>
<feature type="active site" description="Proton acceptor" evidence="1">
    <location>
        <position position="196"/>
    </location>
</feature>
<accession>A0A433Y459</accession>
<dbReference type="Pfam" id="PF01041">
    <property type="entry name" value="DegT_DnrJ_EryC1"/>
    <property type="match status" value="1"/>
</dbReference>
<dbReference type="RefSeq" id="WP_127194059.1">
    <property type="nucleotide sequence ID" value="NZ_RZNY01000022.1"/>
</dbReference>
<dbReference type="OrthoDB" id="9810913at2"/>
<dbReference type="PANTHER" id="PTHR30244:SF34">
    <property type="entry name" value="DTDP-4-AMINO-4,6-DIDEOXYGALACTOSE TRANSAMINASE"/>
    <property type="match status" value="1"/>
</dbReference>
<dbReference type="InterPro" id="IPR000653">
    <property type="entry name" value="DegT/StrS_aminotransferase"/>
</dbReference>
<dbReference type="InterPro" id="IPR015421">
    <property type="entry name" value="PyrdxlP-dep_Trfase_major"/>
</dbReference>